<accession>A0A379MR74</accession>
<feature type="domain" description="Putative auto-transporter adhesin head GIN" evidence="2">
    <location>
        <begin position="236"/>
        <end position="344"/>
    </location>
</feature>
<organism evidence="3 4">
    <name type="scientific">Rikenella microfusus</name>
    <dbReference type="NCBI Taxonomy" id="28139"/>
    <lineage>
        <taxon>Bacteria</taxon>
        <taxon>Pseudomonadati</taxon>
        <taxon>Bacteroidota</taxon>
        <taxon>Bacteroidia</taxon>
        <taxon>Bacteroidales</taxon>
        <taxon>Rikenellaceae</taxon>
        <taxon>Rikenella</taxon>
    </lineage>
</organism>
<dbReference type="InterPro" id="IPR021255">
    <property type="entry name" value="DUF2807"/>
</dbReference>
<dbReference type="Gene3D" id="2.160.20.120">
    <property type="match status" value="1"/>
</dbReference>
<sequence>MRKILSTLCVAVFSLSAVLAGERQILTPVQGTSIDGLQVGSVFTVVLRQDDNPKNSCAQVTIDARLEPYLKAELRGGILTLGFRDLPRELQNGARWSCRPTAEITVASLDRLIVSGMADIRPEGTFTGTASVIQASGSSRIGPLEIAVTGGRGTETKTSGMSRIDNLMLKNACSAEISASGSSSLVVDCGSVSSLDIEVSGMSRATVEGGAPSTRAVASGSSGLELDCGGLDVSLEIETSGMSRAEVRGGAPSVRIEASGSSGLDFDGGTIGRLDITTSGMASVTGKGRAETVEAAAGGSSHIRIGEVESREVVCEASGMGGITCYPTRSLEAAASGSSSIRYRTDGPIRTVFEKSNMGSIEAVE</sequence>
<dbReference type="EMBL" id="UGVL01000001">
    <property type="protein sequence ID" value="SUE33966.1"/>
    <property type="molecule type" value="Genomic_DNA"/>
</dbReference>
<evidence type="ECO:0000256" key="1">
    <source>
        <dbReference type="SAM" id="SignalP"/>
    </source>
</evidence>
<gene>
    <name evidence="3" type="ORF">NCTC11190_01183</name>
</gene>
<dbReference type="RefSeq" id="WP_027290168.1">
    <property type="nucleotide sequence ID" value="NZ_UGVL01000001.1"/>
</dbReference>
<dbReference type="OrthoDB" id="9997596at2"/>
<reference evidence="3 4" key="1">
    <citation type="submission" date="2018-06" db="EMBL/GenBank/DDBJ databases">
        <authorList>
            <consortium name="Pathogen Informatics"/>
            <person name="Doyle S."/>
        </authorList>
    </citation>
    <scope>NUCLEOTIDE SEQUENCE [LARGE SCALE GENOMIC DNA]</scope>
    <source>
        <strain evidence="3 4">NCTC11190</strain>
    </source>
</reference>
<dbReference type="Proteomes" id="UP000255233">
    <property type="component" value="Unassembled WGS sequence"/>
</dbReference>
<dbReference type="AlphaFoldDB" id="A0A379MR74"/>
<proteinExistence type="predicted"/>
<evidence type="ECO:0000313" key="3">
    <source>
        <dbReference type="EMBL" id="SUE33966.1"/>
    </source>
</evidence>
<evidence type="ECO:0000313" key="4">
    <source>
        <dbReference type="Proteomes" id="UP000255233"/>
    </source>
</evidence>
<evidence type="ECO:0000259" key="2">
    <source>
        <dbReference type="Pfam" id="PF10988"/>
    </source>
</evidence>
<keyword evidence="1" id="KW-0732">Signal</keyword>
<dbReference type="Pfam" id="PF10988">
    <property type="entry name" value="DUF2807"/>
    <property type="match status" value="1"/>
</dbReference>
<keyword evidence="4" id="KW-1185">Reference proteome</keyword>
<protein>
    <submittedName>
        <fullName evidence="3">Protein of uncharacterized function (DUF2807)</fullName>
    </submittedName>
</protein>
<feature type="signal peptide" evidence="1">
    <location>
        <begin position="1"/>
        <end position="20"/>
    </location>
</feature>
<name>A0A379MR74_9BACT</name>
<feature type="chain" id="PRO_5016822015" evidence="1">
    <location>
        <begin position="21"/>
        <end position="365"/>
    </location>
</feature>